<evidence type="ECO:0000313" key="2">
    <source>
        <dbReference type="EMBL" id="HIW85482.1"/>
    </source>
</evidence>
<dbReference type="InterPro" id="IPR017853">
    <property type="entry name" value="GH"/>
</dbReference>
<accession>A0A9D1UF37</accession>
<dbReference type="AlphaFoldDB" id="A0A9D1UF37"/>
<gene>
    <name evidence="2" type="ORF">IAA48_03210</name>
</gene>
<protein>
    <submittedName>
        <fullName evidence="2">DUF4091 domain-containing protein</fullName>
    </submittedName>
</protein>
<dbReference type="EMBL" id="DXGE01000012">
    <property type="protein sequence ID" value="HIW85482.1"/>
    <property type="molecule type" value="Genomic_DNA"/>
</dbReference>
<dbReference type="Pfam" id="PF13320">
    <property type="entry name" value="GH123_cat"/>
    <property type="match status" value="1"/>
</dbReference>
<name>A0A9D1UF37_9FIRM</name>
<sequence length="538" mass="61278">MAQLIKIISPLEKVFFDSADDFDSFSAFSMMKNEKKSFQLLFSAGQGERVRFSVTSPLKEYMRFSLAESIPAKMTRPDKADDYYIRGGRHEFPDLLLPLEDCAFTAQRGGMCCVWVQLSGDLPAGSFEARFTCNEKSEAVKIEVIGAVLPRQELIYTNWFHTDCLMSYYGFEAFSPAYWQCAEKFLRRAAEYGMNCALTPLFTPPLDTQVGGERPTVQLVDVQVTGKNEYAFSFGKLDKWIEMCEKCGIEYFEMSHLFTQWGAKHAPKIVARKNGKEKKIFGWATKASGKKYAAFLAQFATALKKYTKEKGIAQRCIFHVSDEPQARQLKVYKKAADIVHEHFKGFKIADALSDFSFYKSGVVETPIPATDHIAPFIGNVPQLWAYYCSAQGSKNVSNRFFDMPSERNRIIGFQLYKFDVKGFLHWGYNFYYTRYSKRLADPFTEPDAGAKFPAGDSFVVYPGKNFEPLDSLRLHVFYDGLQDMLALKLLESLAGRDRAVSVLEEGLKSPLTFSEYPHSAEWLLSTRERVNSEIKKLL</sequence>
<dbReference type="Proteomes" id="UP000824205">
    <property type="component" value="Unassembled WGS sequence"/>
</dbReference>
<comment type="caution">
    <text evidence="2">The sequence shown here is derived from an EMBL/GenBank/DDBJ whole genome shotgun (WGS) entry which is preliminary data.</text>
</comment>
<evidence type="ECO:0000313" key="3">
    <source>
        <dbReference type="Proteomes" id="UP000824205"/>
    </source>
</evidence>
<reference evidence="2" key="2">
    <citation type="submission" date="2021-04" db="EMBL/GenBank/DDBJ databases">
        <authorList>
            <person name="Gilroy R."/>
        </authorList>
    </citation>
    <scope>NUCLEOTIDE SEQUENCE</scope>
    <source>
        <strain evidence="2">421</strain>
    </source>
</reference>
<dbReference type="SUPFAM" id="SSF51445">
    <property type="entry name" value="(Trans)glycosidases"/>
    <property type="match status" value="1"/>
</dbReference>
<evidence type="ECO:0000259" key="1">
    <source>
        <dbReference type="Pfam" id="PF13320"/>
    </source>
</evidence>
<proteinExistence type="predicted"/>
<organism evidence="2 3">
    <name type="scientific">Candidatus Eubacterium faecipullorum</name>
    <dbReference type="NCBI Taxonomy" id="2838571"/>
    <lineage>
        <taxon>Bacteria</taxon>
        <taxon>Bacillati</taxon>
        <taxon>Bacillota</taxon>
        <taxon>Clostridia</taxon>
        <taxon>Eubacteriales</taxon>
        <taxon>Eubacteriaceae</taxon>
        <taxon>Eubacterium</taxon>
    </lineage>
</organism>
<reference evidence="2" key="1">
    <citation type="journal article" date="2021" name="PeerJ">
        <title>Extensive microbial diversity within the chicken gut microbiome revealed by metagenomics and culture.</title>
        <authorList>
            <person name="Gilroy R."/>
            <person name="Ravi A."/>
            <person name="Getino M."/>
            <person name="Pursley I."/>
            <person name="Horton D.L."/>
            <person name="Alikhan N.F."/>
            <person name="Baker D."/>
            <person name="Gharbi K."/>
            <person name="Hall N."/>
            <person name="Watson M."/>
            <person name="Adriaenssens E.M."/>
            <person name="Foster-Nyarko E."/>
            <person name="Jarju S."/>
            <person name="Secka A."/>
            <person name="Antonio M."/>
            <person name="Oren A."/>
            <person name="Chaudhuri R.R."/>
            <person name="La Ragione R."/>
            <person name="Hildebrand F."/>
            <person name="Pallen M.J."/>
        </authorList>
    </citation>
    <scope>NUCLEOTIDE SEQUENCE</scope>
    <source>
        <strain evidence="2">421</strain>
    </source>
</reference>
<dbReference type="InterPro" id="IPR025150">
    <property type="entry name" value="GH123_cat"/>
</dbReference>
<feature type="domain" description="Glycoside hydrolase 123 catalytic" evidence="1">
    <location>
        <begin position="159"/>
        <end position="490"/>
    </location>
</feature>